<dbReference type="GO" id="GO:0010181">
    <property type="term" value="F:FMN binding"/>
    <property type="evidence" value="ECO:0007669"/>
    <property type="project" value="TreeGrafter"/>
</dbReference>
<dbReference type="InterPro" id="IPR050712">
    <property type="entry name" value="NAD(P)H-dep_reductase"/>
</dbReference>
<evidence type="ECO:0000259" key="1">
    <source>
        <dbReference type="Pfam" id="PF03358"/>
    </source>
</evidence>
<protein>
    <submittedName>
        <fullName evidence="2">NADPH-dependent FMN reductase</fullName>
    </submittedName>
</protein>
<dbReference type="eggNOG" id="COG0431">
    <property type="taxonomic scope" value="Bacteria"/>
</dbReference>
<name>A1VMH5_POLNA</name>
<dbReference type="AlphaFoldDB" id="A1VMH5"/>
<dbReference type="Gene3D" id="3.40.50.360">
    <property type="match status" value="1"/>
</dbReference>
<feature type="domain" description="NADPH-dependent FMN reductase-like" evidence="1">
    <location>
        <begin position="29"/>
        <end position="173"/>
    </location>
</feature>
<gene>
    <name evidence="2" type="ordered locus">Pnap_1539</name>
</gene>
<dbReference type="KEGG" id="pna:Pnap_1539"/>
<evidence type="ECO:0000313" key="3">
    <source>
        <dbReference type="Proteomes" id="UP000000644"/>
    </source>
</evidence>
<sequence length="206" mass="22281">MHLLLSAFFSTCRSADLTGFLENFMAQYTIAVVVGSLRKDSFNKKLAGALEKLFPADFGFTHVRIDDLPLYNQDDDGSPAAQVTRLKGEIAAAQGVLFVTPEYNRSIPGVLKNAIDHASRPYGQSAWNGKPAGVIGASVGPIGTAMAQQHLRNMLAYLNMPALGQPEAFIHNKEGLYDAAGNIGEASLKFLQGWVDAYVAWVKKHA</sequence>
<dbReference type="PANTHER" id="PTHR30543">
    <property type="entry name" value="CHROMATE REDUCTASE"/>
    <property type="match status" value="1"/>
</dbReference>
<keyword evidence="3" id="KW-1185">Reference proteome</keyword>
<organism evidence="2 3">
    <name type="scientific">Polaromonas naphthalenivorans (strain CJ2)</name>
    <dbReference type="NCBI Taxonomy" id="365044"/>
    <lineage>
        <taxon>Bacteria</taxon>
        <taxon>Pseudomonadati</taxon>
        <taxon>Pseudomonadota</taxon>
        <taxon>Betaproteobacteria</taxon>
        <taxon>Burkholderiales</taxon>
        <taxon>Comamonadaceae</taxon>
        <taxon>Polaromonas</taxon>
    </lineage>
</organism>
<dbReference type="PANTHER" id="PTHR30543:SF21">
    <property type="entry name" value="NAD(P)H-DEPENDENT FMN REDUCTASE LOT6"/>
    <property type="match status" value="1"/>
</dbReference>
<accession>A1VMH5</accession>
<reference evidence="3" key="1">
    <citation type="journal article" date="2009" name="Environ. Microbiol.">
        <title>The genome of Polaromonas naphthalenivorans strain CJ2, isolated from coal tar-contaminated sediment, reveals physiological and metabolic versatility and evolution through extensive horizontal gene transfer.</title>
        <authorList>
            <person name="Yagi J.M."/>
            <person name="Sims D."/>
            <person name="Brettin T."/>
            <person name="Bruce D."/>
            <person name="Madsen E.L."/>
        </authorList>
    </citation>
    <scope>NUCLEOTIDE SEQUENCE [LARGE SCALE GENOMIC DNA]</scope>
    <source>
        <strain evidence="3">CJ2</strain>
    </source>
</reference>
<dbReference type="InterPro" id="IPR005025">
    <property type="entry name" value="FMN_Rdtase-like_dom"/>
</dbReference>
<dbReference type="GO" id="GO:0005829">
    <property type="term" value="C:cytosol"/>
    <property type="evidence" value="ECO:0007669"/>
    <property type="project" value="TreeGrafter"/>
</dbReference>
<dbReference type="EMBL" id="CP000529">
    <property type="protein sequence ID" value="ABM36853.1"/>
    <property type="molecule type" value="Genomic_DNA"/>
</dbReference>
<dbReference type="GO" id="GO:0016491">
    <property type="term" value="F:oxidoreductase activity"/>
    <property type="evidence" value="ECO:0007669"/>
    <property type="project" value="InterPro"/>
</dbReference>
<dbReference type="HOGENOM" id="CLU_055322_4_2_4"/>
<proteinExistence type="predicted"/>
<evidence type="ECO:0000313" key="2">
    <source>
        <dbReference type="EMBL" id="ABM36853.1"/>
    </source>
</evidence>
<dbReference type="Pfam" id="PF03358">
    <property type="entry name" value="FMN_red"/>
    <property type="match status" value="1"/>
</dbReference>
<dbReference type="SUPFAM" id="SSF52218">
    <property type="entry name" value="Flavoproteins"/>
    <property type="match status" value="1"/>
</dbReference>
<dbReference type="InterPro" id="IPR029039">
    <property type="entry name" value="Flavoprotein-like_sf"/>
</dbReference>
<dbReference type="Proteomes" id="UP000000644">
    <property type="component" value="Chromosome"/>
</dbReference>
<dbReference type="STRING" id="365044.Pnap_1539"/>